<dbReference type="OrthoDB" id="5339269at2"/>
<dbReference type="EMBL" id="FNQO01000001">
    <property type="protein sequence ID" value="SDZ78050.1"/>
    <property type="molecule type" value="Genomic_DNA"/>
</dbReference>
<protein>
    <recommendedName>
        <fullName evidence="4">Lipoprotein</fullName>
    </recommendedName>
</protein>
<keyword evidence="1" id="KW-0732">Signal</keyword>
<feature type="chain" id="PRO_5011530241" description="Lipoprotein" evidence="1">
    <location>
        <begin position="20"/>
        <end position="191"/>
    </location>
</feature>
<evidence type="ECO:0000313" key="2">
    <source>
        <dbReference type="EMBL" id="SDZ78050.1"/>
    </source>
</evidence>
<sequence>MGKFIIFTTLSALFLSACSSTPTSSVSSYQTQGNLESPKPSGCVEISRLSNEQNPVDIFTGLNTCLSQNNYQNAAELYFAGMAFGYFDTKRVSDKTAHQAISVLRMNTFSFQPQESMEKFQSEITNISSNNAELCKKLSSLGAPAYKPTYMIQHGMGAFTGQSTRDGLVESFDADAAWEDSLAKIAKCGQS</sequence>
<reference evidence="3" key="1">
    <citation type="submission" date="2016-10" db="EMBL/GenBank/DDBJ databases">
        <authorList>
            <person name="Varghese N."/>
            <person name="Submissions S."/>
        </authorList>
    </citation>
    <scope>NUCLEOTIDE SEQUENCE [LARGE SCALE GENOMIC DNA]</scope>
    <source>
        <strain evidence="3">CGMCC 1.10657</strain>
    </source>
</reference>
<evidence type="ECO:0008006" key="4">
    <source>
        <dbReference type="Google" id="ProtNLM"/>
    </source>
</evidence>
<evidence type="ECO:0000313" key="3">
    <source>
        <dbReference type="Proteomes" id="UP000198658"/>
    </source>
</evidence>
<proteinExistence type="predicted"/>
<accession>A0A1H3VTG5</accession>
<gene>
    <name evidence="2" type="ORF">SAMN05216562_0250</name>
</gene>
<name>A0A1H3VTG5_9GAMM</name>
<dbReference type="PROSITE" id="PS51257">
    <property type="entry name" value="PROKAR_LIPOPROTEIN"/>
    <property type="match status" value="1"/>
</dbReference>
<evidence type="ECO:0000256" key="1">
    <source>
        <dbReference type="SAM" id="SignalP"/>
    </source>
</evidence>
<dbReference type="RefSeq" id="WP_091384234.1">
    <property type="nucleotide sequence ID" value="NZ_FNQO01000001.1"/>
</dbReference>
<keyword evidence="3" id="KW-1185">Reference proteome</keyword>
<dbReference type="Proteomes" id="UP000198658">
    <property type="component" value="Unassembled WGS sequence"/>
</dbReference>
<feature type="signal peptide" evidence="1">
    <location>
        <begin position="1"/>
        <end position="19"/>
    </location>
</feature>
<dbReference type="AlphaFoldDB" id="A0A1H3VTG5"/>
<organism evidence="2 3">
    <name type="scientific">Microbulbifer marinus</name>
    <dbReference type="NCBI Taxonomy" id="658218"/>
    <lineage>
        <taxon>Bacteria</taxon>
        <taxon>Pseudomonadati</taxon>
        <taxon>Pseudomonadota</taxon>
        <taxon>Gammaproteobacteria</taxon>
        <taxon>Cellvibrionales</taxon>
        <taxon>Microbulbiferaceae</taxon>
        <taxon>Microbulbifer</taxon>
    </lineage>
</organism>